<reference evidence="1" key="1">
    <citation type="submission" date="2021-11" db="EMBL/GenBank/DDBJ databases">
        <title>Draft genome sequence of Alcaligenes endophyticus type strain CCUG 75668T.</title>
        <authorList>
            <person name="Salva-Serra F."/>
            <person name="Duran R.E."/>
            <person name="Seeger M."/>
            <person name="Moore E.R.B."/>
            <person name="Jaen-Luchoro D."/>
        </authorList>
    </citation>
    <scope>NUCLEOTIDE SEQUENCE</scope>
    <source>
        <strain evidence="1">CCUG 75668</strain>
    </source>
</reference>
<comment type="caution">
    <text evidence="1">The sequence shown here is derived from an EMBL/GenBank/DDBJ whole genome shotgun (WGS) entry which is preliminary data.</text>
</comment>
<organism evidence="1 2">
    <name type="scientific">Alcaligenes endophyticus</name>
    <dbReference type="NCBI Taxonomy" id="1929088"/>
    <lineage>
        <taxon>Bacteria</taxon>
        <taxon>Pseudomonadati</taxon>
        <taxon>Pseudomonadota</taxon>
        <taxon>Betaproteobacteria</taxon>
        <taxon>Burkholderiales</taxon>
        <taxon>Alcaligenaceae</taxon>
        <taxon>Alcaligenes</taxon>
    </lineage>
</organism>
<evidence type="ECO:0000313" key="2">
    <source>
        <dbReference type="Proteomes" id="UP001168613"/>
    </source>
</evidence>
<accession>A0ABT8ENR4</accession>
<dbReference type="EMBL" id="JAJHNU010000006">
    <property type="protein sequence ID" value="MDN4122837.1"/>
    <property type="molecule type" value="Genomic_DNA"/>
</dbReference>
<sequence>MKPGGDLWFWHVLALALGKTVSELQAVMTVRELESWRRFYRVRPFDDLHRFHRPAALIAHSFGGGDHLEETLRILVGGVREEASAEGEFSEADKATLRALTGG</sequence>
<name>A0ABT8ENR4_9BURK</name>
<evidence type="ECO:0008006" key="3">
    <source>
        <dbReference type="Google" id="ProtNLM"/>
    </source>
</evidence>
<dbReference type="RefSeq" id="WP_266125152.1">
    <property type="nucleotide sequence ID" value="NZ_JAJHNU010000006.1"/>
</dbReference>
<evidence type="ECO:0000313" key="1">
    <source>
        <dbReference type="EMBL" id="MDN4122837.1"/>
    </source>
</evidence>
<keyword evidence="2" id="KW-1185">Reference proteome</keyword>
<dbReference type="Proteomes" id="UP001168613">
    <property type="component" value="Unassembled WGS sequence"/>
</dbReference>
<proteinExistence type="predicted"/>
<gene>
    <name evidence="1" type="ORF">LMS43_16225</name>
</gene>
<protein>
    <recommendedName>
        <fullName evidence="3">Phage tail assembly chaperone</fullName>
    </recommendedName>
</protein>